<dbReference type="OrthoDB" id="1684530at2"/>
<feature type="chain" id="PRO_5003718754" evidence="1">
    <location>
        <begin position="27"/>
        <end position="303"/>
    </location>
</feature>
<dbReference type="RefSeq" id="WP_007938001.1">
    <property type="nucleotide sequence ID" value="NZ_AKVJ01000076.1"/>
</dbReference>
<accession>I9AR98</accession>
<organism evidence="2 3">
    <name type="scientific">Pelosinus fermentans B4</name>
    <dbReference type="NCBI Taxonomy" id="1149862"/>
    <lineage>
        <taxon>Bacteria</taxon>
        <taxon>Bacillati</taxon>
        <taxon>Bacillota</taxon>
        <taxon>Negativicutes</taxon>
        <taxon>Selenomonadales</taxon>
        <taxon>Sporomusaceae</taxon>
        <taxon>Pelosinus</taxon>
    </lineage>
</organism>
<gene>
    <name evidence="2" type="ORF">FB4_1166</name>
</gene>
<dbReference type="EMBL" id="AKVJ01000076">
    <property type="protein sequence ID" value="EIW15477.1"/>
    <property type="molecule type" value="Genomic_DNA"/>
</dbReference>
<dbReference type="PATRIC" id="fig|1149862.3.peg.4186"/>
<protein>
    <submittedName>
        <fullName evidence="2">Uncharacterized protein</fullName>
    </submittedName>
</protein>
<proteinExistence type="predicted"/>
<keyword evidence="1" id="KW-0732">Signal</keyword>
<reference evidence="2 3" key="1">
    <citation type="journal article" date="2012" name="J. Bacteriol.">
        <title>Draft Genome Sequences for Two Metal-Reducing Pelosinus fermentans Strains Isolated from a Cr(VI)-Contaminated Site and for Type Strain R7.</title>
        <authorList>
            <person name="Brown S.D."/>
            <person name="Podar M."/>
            <person name="Klingeman D.M."/>
            <person name="Johnson C.M."/>
            <person name="Yang Z.K."/>
            <person name="Utturkar S.M."/>
            <person name="Land M.L."/>
            <person name="Mosher J.J."/>
            <person name="Hurt R.A.Jr."/>
            <person name="Phelps T.J."/>
            <person name="Palumbo A.V."/>
            <person name="Arkin A.P."/>
            <person name="Hazen T.C."/>
            <person name="Elias D.A."/>
        </authorList>
    </citation>
    <scope>NUCLEOTIDE SEQUENCE [LARGE SCALE GENOMIC DNA]</scope>
    <source>
        <strain evidence="2 3">B4</strain>
    </source>
</reference>
<name>I9AR98_9FIRM</name>
<evidence type="ECO:0000313" key="2">
    <source>
        <dbReference type="EMBL" id="EIW15477.1"/>
    </source>
</evidence>
<sequence length="303" mass="33103" precursor="true">MKRLNLKNILLFSLILIFGVGGAAWAAVSSETAPVNLTTEQWRGNSFTFLALPADKQAAGYEIFPVDQAELGFEGDRSVRSSYTGHVGKEAVVTEIVSFPAGYQNEYLVYLTVKDTGEKLVGRTMRGQLDGLVLTADLTNAKEQFLGKVVYPKFRELSGVYVPGINSAPGTVAAAIGSPATVVDVYTGNQTQEPIWLILSINGEKAILPIAYSWTNMPVDSLTQTPPWQDALFTEDPRVSFGWSLDAWNKIESGIVEEGMTKGQIRLSWGKPVSTQEDDTVWIYGTKKLGFTGDILHSIETVE</sequence>
<keyword evidence="3" id="KW-1185">Reference proteome</keyword>
<evidence type="ECO:0000256" key="1">
    <source>
        <dbReference type="SAM" id="SignalP"/>
    </source>
</evidence>
<dbReference type="AlphaFoldDB" id="I9AR98"/>
<evidence type="ECO:0000313" key="3">
    <source>
        <dbReference type="Proteomes" id="UP000004324"/>
    </source>
</evidence>
<dbReference type="Proteomes" id="UP000004324">
    <property type="component" value="Unassembled WGS sequence"/>
</dbReference>
<comment type="caution">
    <text evidence="2">The sequence shown here is derived from an EMBL/GenBank/DDBJ whole genome shotgun (WGS) entry which is preliminary data.</text>
</comment>
<feature type="signal peptide" evidence="1">
    <location>
        <begin position="1"/>
        <end position="26"/>
    </location>
</feature>